<dbReference type="AlphaFoldDB" id="A0A1X9T3W2"/>
<evidence type="ECO:0008006" key="4">
    <source>
        <dbReference type="Google" id="ProtNLM"/>
    </source>
</evidence>
<organism evidence="2 3">
    <name type="scientific">Paenibacillus bovis</name>
    <dbReference type="NCBI Taxonomy" id="1616788"/>
    <lineage>
        <taxon>Bacteria</taxon>
        <taxon>Bacillati</taxon>
        <taxon>Bacillota</taxon>
        <taxon>Bacilli</taxon>
        <taxon>Bacillales</taxon>
        <taxon>Paenibacillaceae</taxon>
        <taxon>Paenibacillus</taxon>
    </lineage>
</organism>
<proteinExistence type="predicted"/>
<sequence>MPMIQKFITRYVFSAMHMLFMVLVTGTLFFKGLPIGDSVGGSLLGLGFIFLAGIMPVGFALHEAYHKKADFWYVYGRSGVMMMVVLLIGYLVITGQISAMLIDLLR</sequence>
<evidence type="ECO:0000313" key="2">
    <source>
        <dbReference type="EMBL" id="ARR10623.1"/>
    </source>
</evidence>
<feature type="transmembrane region" description="Helical" evidence="1">
    <location>
        <begin position="12"/>
        <end position="30"/>
    </location>
</feature>
<feature type="transmembrane region" description="Helical" evidence="1">
    <location>
        <begin position="42"/>
        <end position="61"/>
    </location>
</feature>
<accession>A0A1X9T3W2</accession>
<dbReference type="KEGG" id="pbv:AR543_p0015"/>
<protein>
    <recommendedName>
        <fullName evidence="4">Succinate dehydrogenase</fullName>
    </recommendedName>
</protein>
<keyword evidence="2" id="KW-0614">Plasmid</keyword>
<evidence type="ECO:0000256" key="1">
    <source>
        <dbReference type="SAM" id="Phobius"/>
    </source>
</evidence>
<dbReference type="RefSeq" id="WP_087071337.1">
    <property type="nucleotide sequence ID" value="NZ_CP021170.1"/>
</dbReference>
<geneLocation type="plasmid" evidence="2 3">
    <name>unnamed1</name>
</geneLocation>
<evidence type="ECO:0000313" key="3">
    <source>
        <dbReference type="Proteomes" id="UP000078148"/>
    </source>
</evidence>
<dbReference type="Proteomes" id="UP000078148">
    <property type="component" value="Plasmid unnamed1"/>
</dbReference>
<keyword evidence="3" id="KW-1185">Reference proteome</keyword>
<keyword evidence="1" id="KW-1133">Transmembrane helix</keyword>
<keyword evidence="1" id="KW-0812">Transmembrane</keyword>
<keyword evidence="1" id="KW-0472">Membrane</keyword>
<feature type="transmembrane region" description="Helical" evidence="1">
    <location>
        <begin position="82"/>
        <end position="102"/>
    </location>
</feature>
<name>A0A1X9T3W2_9BACL</name>
<gene>
    <name evidence="2" type="ORF">AR543_p0015</name>
</gene>
<reference evidence="2 3" key="1">
    <citation type="journal article" date="2016" name="Int. J. Syst. Evol. Microbiol.">
        <title>Paenibacillus damxungensis sp. nov., isolated from raw yak (Bos grunniens) milk.</title>
        <authorList>
            <person name="Wu Z."/>
            <person name="Gao C."/>
            <person name="Han J."/>
            <person name="Liu Z."/>
        </authorList>
    </citation>
    <scope>NUCLEOTIDE SEQUENCE [LARGE SCALE GENOMIC DNA]</scope>
    <source>
        <strain evidence="2 3">BD3526</strain>
        <plasmid evidence="2 3">unnamed1</plasmid>
    </source>
</reference>
<dbReference type="EMBL" id="CP021170">
    <property type="protein sequence ID" value="ARR10623.1"/>
    <property type="molecule type" value="Genomic_DNA"/>
</dbReference>